<feature type="domain" description="Cell growth-regulating nucleolar protein-like winged helix" evidence="10">
    <location>
        <begin position="367"/>
        <end position="437"/>
    </location>
</feature>
<organism evidence="11 12">
    <name type="scientific">Parthenolecanium corni</name>
    <dbReference type="NCBI Taxonomy" id="536013"/>
    <lineage>
        <taxon>Eukaryota</taxon>
        <taxon>Metazoa</taxon>
        <taxon>Ecdysozoa</taxon>
        <taxon>Arthropoda</taxon>
        <taxon>Hexapoda</taxon>
        <taxon>Insecta</taxon>
        <taxon>Pterygota</taxon>
        <taxon>Neoptera</taxon>
        <taxon>Paraneoptera</taxon>
        <taxon>Hemiptera</taxon>
        <taxon>Sternorrhyncha</taxon>
        <taxon>Coccoidea</taxon>
        <taxon>Coccidae</taxon>
        <taxon>Parthenolecanium</taxon>
    </lineage>
</organism>
<dbReference type="InterPro" id="IPR039999">
    <property type="entry name" value="LYAR"/>
</dbReference>
<feature type="region of interest" description="Disordered" evidence="8">
    <location>
        <begin position="161"/>
        <end position="246"/>
    </location>
</feature>
<dbReference type="GO" id="GO:0008270">
    <property type="term" value="F:zinc ion binding"/>
    <property type="evidence" value="ECO:0007669"/>
    <property type="project" value="UniProtKB-KW"/>
</dbReference>
<reference evidence="11 12" key="1">
    <citation type="submission" date="2024-03" db="EMBL/GenBank/DDBJ databases">
        <title>Adaptation during the transition from Ophiocordyceps entomopathogen to insect associate is accompanied by gene loss and intensified selection.</title>
        <authorList>
            <person name="Ward C.M."/>
            <person name="Onetto C.A."/>
            <person name="Borneman A.R."/>
        </authorList>
    </citation>
    <scope>NUCLEOTIDE SEQUENCE [LARGE SCALE GENOMIC DNA]</scope>
    <source>
        <strain evidence="11">AWRI1</strain>
        <tissue evidence="11">Single Adult Female</tissue>
    </source>
</reference>
<dbReference type="GO" id="GO:0006364">
    <property type="term" value="P:rRNA processing"/>
    <property type="evidence" value="ECO:0007669"/>
    <property type="project" value="TreeGrafter"/>
</dbReference>
<dbReference type="EMBL" id="JBBCAQ010000035">
    <property type="protein sequence ID" value="KAK7578005.1"/>
    <property type="molecule type" value="Genomic_DNA"/>
</dbReference>
<dbReference type="Gene3D" id="3.30.1490.490">
    <property type="match status" value="1"/>
</dbReference>
<dbReference type="InterPro" id="IPR058719">
    <property type="entry name" value="WHD_LYAR"/>
</dbReference>
<evidence type="ECO:0000256" key="1">
    <source>
        <dbReference type="ARBA" id="ARBA00004123"/>
    </source>
</evidence>
<protein>
    <recommendedName>
        <fullName evidence="13">Cell growth-regulating nucleolar protein</fullName>
    </recommendedName>
</protein>
<feature type="region of interest" description="Disordered" evidence="8">
    <location>
        <begin position="319"/>
        <end position="356"/>
    </location>
</feature>
<evidence type="ECO:0000259" key="9">
    <source>
        <dbReference type="Pfam" id="PF08790"/>
    </source>
</evidence>
<feature type="compositionally biased region" description="Basic and acidic residues" evidence="8">
    <location>
        <begin position="187"/>
        <end position="214"/>
    </location>
</feature>
<name>A0AAN9Y169_9HEMI</name>
<dbReference type="InterPro" id="IPR014898">
    <property type="entry name" value="Znf_C2H2_LYAR"/>
</dbReference>
<gene>
    <name evidence="11" type="ORF">V9T40_010210</name>
</gene>
<dbReference type="AlphaFoldDB" id="A0AAN9Y169"/>
<evidence type="ECO:0000256" key="3">
    <source>
        <dbReference type="ARBA" id="ARBA00022737"/>
    </source>
</evidence>
<keyword evidence="12" id="KW-1185">Reference proteome</keyword>
<dbReference type="GO" id="GO:0005730">
    <property type="term" value="C:nucleolus"/>
    <property type="evidence" value="ECO:0007669"/>
    <property type="project" value="TreeGrafter"/>
</dbReference>
<feature type="compositionally biased region" description="Basic residues" evidence="8">
    <location>
        <begin position="285"/>
        <end position="296"/>
    </location>
</feature>
<dbReference type="PROSITE" id="PS51804">
    <property type="entry name" value="ZF_C2HC_LYAR"/>
    <property type="match status" value="1"/>
</dbReference>
<keyword evidence="5" id="KW-0862">Zinc</keyword>
<keyword evidence="2" id="KW-0479">Metal-binding</keyword>
<evidence type="ECO:0000256" key="7">
    <source>
        <dbReference type="PROSITE-ProRule" id="PRU01145"/>
    </source>
</evidence>
<dbReference type="InterPro" id="IPR036236">
    <property type="entry name" value="Znf_C2H2_sf"/>
</dbReference>
<evidence type="ECO:0000256" key="8">
    <source>
        <dbReference type="SAM" id="MobiDB-lite"/>
    </source>
</evidence>
<keyword evidence="6" id="KW-0539">Nucleus</keyword>
<keyword evidence="3" id="KW-0677">Repeat</keyword>
<dbReference type="GO" id="GO:0000122">
    <property type="term" value="P:negative regulation of transcription by RNA polymerase II"/>
    <property type="evidence" value="ECO:0007669"/>
    <property type="project" value="TreeGrafter"/>
</dbReference>
<evidence type="ECO:0000259" key="10">
    <source>
        <dbReference type="Pfam" id="PF25879"/>
    </source>
</evidence>
<dbReference type="SUPFAM" id="SSF57667">
    <property type="entry name" value="beta-beta-alpha zinc fingers"/>
    <property type="match status" value="2"/>
</dbReference>
<feature type="compositionally biased region" description="Basic and acidic residues" evidence="8">
    <location>
        <begin position="319"/>
        <end position="334"/>
    </location>
</feature>
<accession>A0AAN9Y169</accession>
<evidence type="ECO:0000256" key="2">
    <source>
        <dbReference type="ARBA" id="ARBA00022723"/>
    </source>
</evidence>
<feature type="region of interest" description="Disordered" evidence="8">
    <location>
        <begin position="285"/>
        <end position="304"/>
    </location>
</feature>
<evidence type="ECO:0000313" key="12">
    <source>
        <dbReference type="Proteomes" id="UP001367676"/>
    </source>
</evidence>
<dbReference type="GO" id="GO:0003677">
    <property type="term" value="F:DNA binding"/>
    <property type="evidence" value="ECO:0007669"/>
    <property type="project" value="InterPro"/>
</dbReference>
<comment type="subcellular location">
    <subcellularLocation>
        <location evidence="1">Nucleus</location>
    </subcellularLocation>
</comment>
<evidence type="ECO:0000313" key="11">
    <source>
        <dbReference type="EMBL" id="KAK7578005.1"/>
    </source>
</evidence>
<feature type="domain" description="Zinc finger C2H2 LYAR-type" evidence="9">
    <location>
        <begin position="36"/>
        <end position="63"/>
    </location>
</feature>
<sequence>MVVFTCNSCGESVKKPKAEQHITFECKWKRNGFANLCCIDCLKDFDFVTYHSHTKCMTEEERYSAPGFVPKSSSCKGVRKQSSWVDTVQILLQKPKLSSLQRSILQSISGFENIPRKKSKFMNFMKSSGGYRGGNNHVVEEVFDLIKSEFDAANVPTVTKATNPVKEEKSNVENGSESLKVKQKKKKYEESHVDEESSKIFEEENAEPQEKPLDNVDAPKSIVNGCDDQNENEGFTNVKKSKKKKKVDVPVGISEVDANVDDVEMKVESTCNDVSLQSDDRIFAKSRGKKKHKNKKNNTSDEIVVADVDKSSELVNLENIDHCPIEGNGNEKPEKKKKKRKLDQAETEEDVDSKRSRIEMAENEISPTFSWKNVVKTLLEQSKDHEMSVKKMTKKVVAEYQSFHSTNESFEDIAKKFNKKVKKLPFVIVSQDRIQLYVE</sequence>
<keyword evidence="4 7" id="KW-0863">Zinc-finger</keyword>
<dbReference type="PANTHER" id="PTHR13100:SF10">
    <property type="entry name" value="CELL GROWTH-REGULATING NUCLEOLAR PROTEIN"/>
    <property type="match status" value="1"/>
</dbReference>
<evidence type="ECO:0000256" key="4">
    <source>
        <dbReference type="ARBA" id="ARBA00022771"/>
    </source>
</evidence>
<evidence type="ECO:0000256" key="6">
    <source>
        <dbReference type="ARBA" id="ARBA00023242"/>
    </source>
</evidence>
<dbReference type="Proteomes" id="UP001367676">
    <property type="component" value="Unassembled WGS sequence"/>
</dbReference>
<dbReference type="Pfam" id="PF08790">
    <property type="entry name" value="zf-LYAR"/>
    <property type="match status" value="1"/>
</dbReference>
<proteinExistence type="predicted"/>
<dbReference type="Pfam" id="PF25879">
    <property type="entry name" value="WHD_LYAR"/>
    <property type="match status" value="1"/>
</dbReference>
<evidence type="ECO:0000256" key="5">
    <source>
        <dbReference type="ARBA" id="ARBA00022833"/>
    </source>
</evidence>
<dbReference type="PANTHER" id="PTHR13100">
    <property type="entry name" value="CELL GROWTH-REGULATING NUCLEOLAR PROTEIN LYAR"/>
    <property type="match status" value="1"/>
</dbReference>
<evidence type="ECO:0008006" key="13">
    <source>
        <dbReference type="Google" id="ProtNLM"/>
    </source>
</evidence>
<comment type="caution">
    <text evidence="11">The sequence shown here is derived from an EMBL/GenBank/DDBJ whole genome shotgun (WGS) entry which is preliminary data.</text>
</comment>